<comment type="caution">
    <text evidence="1">The sequence shown here is derived from an EMBL/GenBank/DDBJ whole genome shotgun (WGS) entry which is preliminary data.</text>
</comment>
<proteinExistence type="predicted"/>
<sequence>MHIGLADFAERTLLILGDATSMRLLAGCIEARESLDLSTLPFVESVNVCVLMKPTGDNSSLDQKDTLFEWRISPLDSHQFAEQLRALAASDMPAHAYLDCKTSGEAVQVMASKGEYEAGDVLGPTAGRSTT</sequence>
<dbReference type="Proteomes" id="UP001500975">
    <property type="component" value="Unassembled WGS sequence"/>
</dbReference>
<name>A0ABP8H3V2_9BURK</name>
<accession>A0ABP8H3V2</accession>
<keyword evidence="2" id="KW-1185">Reference proteome</keyword>
<organism evidence="1 2">
    <name type="scientific">Variovorax defluvii</name>
    <dbReference type="NCBI Taxonomy" id="913761"/>
    <lineage>
        <taxon>Bacteria</taxon>
        <taxon>Pseudomonadati</taxon>
        <taxon>Pseudomonadota</taxon>
        <taxon>Betaproteobacteria</taxon>
        <taxon>Burkholderiales</taxon>
        <taxon>Comamonadaceae</taxon>
        <taxon>Variovorax</taxon>
    </lineage>
</organism>
<reference evidence="2" key="1">
    <citation type="journal article" date="2019" name="Int. J. Syst. Evol. Microbiol.">
        <title>The Global Catalogue of Microorganisms (GCM) 10K type strain sequencing project: providing services to taxonomists for standard genome sequencing and annotation.</title>
        <authorList>
            <consortium name="The Broad Institute Genomics Platform"/>
            <consortium name="The Broad Institute Genome Sequencing Center for Infectious Disease"/>
            <person name="Wu L."/>
            <person name="Ma J."/>
        </authorList>
    </citation>
    <scope>NUCLEOTIDE SEQUENCE [LARGE SCALE GENOMIC DNA]</scope>
    <source>
        <strain evidence="2">JCM 17804</strain>
    </source>
</reference>
<dbReference type="EMBL" id="BAABGJ010000008">
    <property type="protein sequence ID" value="GAA4333995.1"/>
    <property type="molecule type" value="Genomic_DNA"/>
</dbReference>
<dbReference type="RefSeq" id="WP_345536232.1">
    <property type="nucleotide sequence ID" value="NZ_BAABGJ010000008.1"/>
</dbReference>
<gene>
    <name evidence="1" type="ORF">GCM10023165_09500</name>
</gene>
<evidence type="ECO:0000313" key="2">
    <source>
        <dbReference type="Proteomes" id="UP001500975"/>
    </source>
</evidence>
<protein>
    <submittedName>
        <fullName evidence="1">Uncharacterized protein</fullName>
    </submittedName>
</protein>
<evidence type="ECO:0000313" key="1">
    <source>
        <dbReference type="EMBL" id="GAA4333995.1"/>
    </source>
</evidence>